<dbReference type="GO" id="GO:0016020">
    <property type="term" value="C:membrane"/>
    <property type="evidence" value="ECO:0007669"/>
    <property type="project" value="UniProtKB-SubCell"/>
</dbReference>
<comment type="subcellular location">
    <subcellularLocation>
        <location evidence="1">Membrane</location>
        <topology evidence="1">Single-pass membrane protein</topology>
    </subcellularLocation>
</comment>
<sequence length="168" mass="18220">MKHKLLAYSVQPTGGITLRKFVFLLKAKSYKPQATHGFTLIELLVVIAIIGLLTSLTVVSLGTVQTRARDVRRMEDVSTLQKALALYQITTNIYPISVSPTTLTGTDSVSTALIGAGTMGAMPLDPLSPQYDYSYSSNAIGNNYTIAFCLETDYIRNYSEGCVNSVSP</sequence>
<dbReference type="EMBL" id="MFLU01000002">
    <property type="protein sequence ID" value="OGG76141.1"/>
    <property type="molecule type" value="Genomic_DNA"/>
</dbReference>
<dbReference type="AlphaFoldDB" id="A0A1F6ER82"/>
<name>A0A1F6ER82_9BACT</name>
<protein>
    <recommendedName>
        <fullName evidence="9">Type II secretion system protein GspG C-terminal domain-containing protein</fullName>
    </recommendedName>
</protein>
<dbReference type="InterPro" id="IPR000983">
    <property type="entry name" value="Bac_GSPG_pilin"/>
</dbReference>
<keyword evidence="4 6" id="KW-1133">Transmembrane helix</keyword>
<evidence type="ECO:0000256" key="4">
    <source>
        <dbReference type="ARBA" id="ARBA00022989"/>
    </source>
</evidence>
<dbReference type="SUPFAM" id="SSF54523">
    <property type="entry name" value="Pili subunits"/>
    <property type="match status" value="1"/>
</dbReference>
<dbReference type="STRING" id="1798507.A3A34_01460"/>
<dbReference type="InterPro" id="IPR012902">
    <property type="entry name" value="N_methyl_site"/>
</dbReference>
<keyword evidence="5 6" id="KW-0472">Membrane</keyword>
<dbReference type="PRINTS" id="PR00813">
    <property type="entry name" value="BCTERIALGSPG"/>
</dbReference>
<evidence type="ECO:0000313" key="7">
    <source>
        <dbReference type="EMBL" id="OGG76141.1"/>
    </source>
</evidence>
<evidence type="ECO:0000256" key="1">
    <source>
        <dbReference type="ARBA" id="ARBA00004167"/>
    </source>
</evidence>
<evidence type="ECO:0008006" key="9">
    <source>
        <dbReference type="Google" id="ProtNLM"/>
    </source>
</evidence>
<evidence type="ECO:0000256" key="3">
    <source>
        <dbReference type="ARBA" id="ARBA00022692"/>
    </source>
</evidence>
<evidence type="ECO:0000313" key="8">
    <source>
        <dbReference type="Proteomes" id="UP000178587"/>
    </source>
</evidence>
<dbReference type="GO" id="GO:0015627">
    <property type="term" value="C:type II protein secretion system complex"/>
    <property type="evidence" value="ECO:0007669"/>
    <property type="project" value="InterPro"/>
</dbReference>
<organism evidence="7 8">
    <name type="scientific">Candidatus Kaiserbacteria bacterium RIFCSPLOWO2_01_FULL_50_24</name>
    <dbReference type="NCBI Taxonomy" id="1798507"/>
    <lineage>
        <taxon>Bacteria</taxon>
        <taxon>Candidatus Kaiseribacteriota</taxon>
    </lineage>
</organism>
<feature type="transmembrane region" description="Helical" evidence="6">
    <location>
        <begin position="40"/>
        <end position="64"/>
    </location>
</feature>
<dbReference type="NCBIfam" id="TIGR02532">
    <property type="entry name" value="IV_pilin_GFxxxE"/>
    <property type="match status" value="1"/>
</dbReference>
<evidence type="ECO:0000256" key="2">
    <source>
        <dbReference type="ARBA" id="ARBA00022481"/>
    </source>
</evidence>
<dbReference type="PROSITE" id="PS00409">
    <property type="entry name" value="PROKAR_NTER_METHYL"/>
    <property type="match status" value="1"/>
</dbReference>
<evidence type="ECO:0000256" key="5">
    <source>
        <dbReference type="ARBA" id="ARBA00023136"/>
    </source>
</evidence>
<reference evidence="7 8" key="1">
    <citation type="journal article" date="2016" name="Nat. Commun.">
        <title>Thousands of microbial genomes shed light on interconnected biogeochemical processes in an aquifer system.</title>
        <authorList>
            <person name="Anantharaman K."/>
            <person name="Brown C.T."/>
            <person name="Hug L.A."/>
            <person name="Sharon I."/>
            <person name="Castelle C.J."/>
            <person name="Probst A.J."/>
            <person name="Thomas B.C."/>
            <person name="Singh A."/>
            <person name="Wilkins M.J."/>
            <person name="Karaoz U."/>
            <person name="Brodie E.L."/>
            <person name="Williams K.H."/>
            <person name="Hubbard S.S."/>
            <person name="Banfield J.F."/>
        </authorList>
    </citation>
    <scope>NUCLEOTIDE SEQUENCE [LARGE SCALE GENOMIC DNA]</scope>
</reference>
<proteinExistence type="predicted"/>
<dbReference type="GO" id="GO:0015628">
    <property type="term" value="P:protein secretion by the type II secretion system"/>
    <property type="evidence" value="ECO:0007669"/>
    <property type="project" value="InterPro"/>
</dbReference>
<dbReference type="Gene3D" id="3.30.700.10">
    <property type="entry name" value="Glycoprotein, Type 4 Pilin"/>
    <property type="match status" value="1"/>
</dbReference>
<dbReference type="InterPro" id="IPR045584">
    <property type="entry name" value="Pilin-like"/>
</dbReference>
<dbReference type="PANTHER" id="PTHR30093:SF44">
    <property type="entry name" value="TYPE II SECRETION SYSTEM CORE PROTEIN G"/>
    <property type="match status" value="1"/>
</dbReference>
<dbReference type="Pfam" id="PF07963">
    <property type="entry name" value="N_methyl"/>
    <property type="match status" value="1"/>
</dbReference>
<evidence type="ECO:0000256" key="6">
    <source>
        <dbReference type="SAM" id="Phobius"/>
    </source>
</evidence>
<dbReference type="PANTHER" id="PTHR30093">
    <property type="entry name" value="GENERAL SECRETION PATHWAY PROTEIN G"/>
    <property type="match status" value="1"/>
</dbReference>
<keyword evidence="3 6" id="KW-0812">Transmembrane</keyword>
<gene>
    <name evidence="7" type="ORF">A3A34_01460</name>
</gene>
<dbReference type="Proteomes" id="UP000178587">
    <property type="component" value="Unassembled WGS sequence"/>
</dbReference>
<accession>A0A1F6ER82</accession>
<comment type="caution">
    <text evidence="7">The sequence shown here is derived from an EMBL/GenBank/DDBJ whole genome shotgun (WGS) entry which is preliminary data.</text>
</comment>
<keyword evidence="2" id="KW-0488">Methylation</keyword>